<comment type="caution">
    <text evidence="2">The sequence shown here is derived from an EMBL/GenBank/DDBJ whole genome shotgun (WGS) entry which is preliminary data.</text>
</comment>
<reference evidence="2" key="1">
    <citation type="submission" date="2021-10" db="EMBL/GenBank/DDBJ databases">
        <title>De novo Genome Assembly of Clathrus columnatus (Basidiomycota, Fungi) Using Illumina and Nanopore Sequence Data.</title>
        <authorList>
            <person name="Ogiso-Tanaka E."/>
            <person name="Itagaki H."/>
            <person name="Hosoya T."/>
            <person name="Hosaka K."/>
        </authorList>
    </citation>
    <scope>NUCLEOTIDE SEQUENCE</scope>
    <source>
        <strain evidence="2">MO-923</strain>
    </source>
</reference>
<keyword evidence="3" id="KW-1185">Reference proteome</keyword>
<name>A0AAV5AEE2_9AGAM</name>
<evidence type="ECO:0000313" key="3">
    <source>
        <dbReference type="Proteomes" id="UP001050691"/>
    </source>
</evidence>
<dbReference type="AlphaFoldDB" id="A0AAV5AEE2"/>
<feature type="region of interest" description="Disordered" evidence="1">
    <location>
        <begin position="1"/>
        <end position="31"/>
    </location>
</feature>
<protein>
    <submittedName>
        <fullName evidence="2">Uncharacterized protein</fullName>
    </submittedName>
</protein>
<organism evidence="2 3">
    <name type="scientific">Clathrus columnatus</name>
    <dbReference type="NCBI Taxonomy" id="1419009"/>
    <lineage>
        <taxon>Eukaryota</taxon>
        <taxon>Fungi</taxon>
        <taxon>Dikarya</taxon>
        <taxon>Basidiomycota</taxon>
        <taxon>Agaricomycotina</taxon>
        <taxon>Agaricomycetes</taxon>
        <taxon>Phallomycetidae</taxon>
        <taxon>Phallales</taxon>
        <taxon>Clathraceae</taxon>
        <taxon>Clathrus</taxon>
    </lineage>
</organism>
<sequence>MSTNKGHSKRDKEPRFSILPHPATSNDPADLQRDQVRFSENFPGLAVPEGERTKKVILGPIVPANDV</sequence>
<dbReference type="EMBL" id="BPWL01000008">
    <property type="protein sequence ID" value="GJJ13007.1"/>
    <property type="molecule type" value="Genomic_DNA"/>
</dbReference>
<dbReference type="Proteomes" id="UP001050691">
    <property type="component" value="Unassembled WGS sequence"/>
</dbReference>
<accession>A0AAV5AEE2</accession>
<evidence type="ECO:0000313" key="2">
    <source>
        <dbReference type="EMBL" id="GJJ13007.1"/>
    </source>
</evidence>
<evidence type="ECO:0000256" key="1">
    <source>
        <dbReference type="SAM" id="MobiDB-lite"/>
    </source>
</evidence>
<proteinExistence type="predicted"/>
<gene>
    <name evidence="2" type="ORF">Clacol_007256</name>
</gene>